<evidence type="ECO:0000313" key="2">
    <source>
        <dbReference type="Proteomes" id="UP001055117"/>
    </source>
</evidence>
<comment type="caution">
    <text evidence="1">The sequence shown here is derived from an EMBL/GenBank/DDBJ whole genome shotgun (WGS) entry which is preliminary data.</text>
</comment>
<dbReference type="Proteomes" id="UP001055117">
    <property type="component" value="Unassembled WGS sequence"/>
</dbReference>
<reference evidence="1 2" key="1">
    <citation type="journal article" date="2021" name="Front. Microbiol.">
        <title>Comprehensive Comparative Genomics and Phenotyping of Methylobacterium Species.</title>
        <authorList>
            <person name="Alessa O."/>
            <person name="Ogura Y."/>
            <person name="Fujitani Y."/>
            <person name="Takami H."/>
            <person name="Hayashi T."/>
            <person name="Sahin N."/>
            <person name="Tani A."/>
        </authorList>
    </citation>
    <scope>NUCLEOTIDE SEQUENCE [LARGE SCALE GENOMIC DNA]</scope>
    <source>
        <strain evidence="1 2">DSM 23679</strain>
    </source>
</reference>
<gene>
    <name evidence="1" type="ORF">AFCDBAGC_1316</name>
</gene>
<sequence length="64" mass="6938">MTRQTLPAPTEPDNPMERLAEICIEAHGLIEEAGTPEMKATLEALLVRVGFGLAERLATQHPTA</sequence>
<name>A0ABQ4QEH8_9HYPH</name>
<dbReference type="EMBL" id="BPQG01000016">
    <property type="protein sequence ID" value="GJD43464.1"/>
    <property type="molecule type" value="Genomic_DNA"/>
</dbReference>
<dbReference type="RefSeq" id="WP_147816088.1">
    <property type="nucleotide sequence ID" value="NZ_BPQG01000016.1"/>
</dbReference>
<protein>
    <submittedName>
        <fullName evidence="1">Uncharacterized protein</fullName>
    </submittedName>
</protein>
<evidence type="ECO:0000313" key="1">
    <source>
        <dbReference type="EMBL" id="GJD43464.1"/>
    </source>
</evidence>
<proteinExistence type="predicted"/>
<keyword evidence="2" id="KW-1185">Reference proteome</keyword>
<organism evidence="1 2">
    <name type="scientific">Methylobacterium cerastii</name>
    <dbReference type="NCBI Taxonomy" id="932741"/>
    <lineage>
        <taxon>Bacteria</taxon>
        <taxon>Pseudomonadati</taxon>
        <taxon>Pseudomonadota</taxon>
        <taxon>Alphaproteobacteria</taxon>
        <taxon>Hyphomicrobiales</taxon>
        <taxon>Methylobacteriaceae</taxon>
        <taxon>Methylobacterium</taxon>
    </lineage>
</organism>
<accession>A0ABQ4QEH8</accession>